<sequence length="429" mass="48977">MIDCYSLDGYLYEKEISFNNFSRVNDILKSNLKLLNSMPTQASVLILDEYSKRLSRDKKLLKIQGVSYLSFYFRKSNIEKLIKMSLKDEKYLDEFVSIGNDKYVKAQARGISCHWIAGNVSTLALYSIFQSLIAGNSNLVKVPEKSMALVLRLLKPLDDIQVVYEEKVYHSKDLLKNICLVYFPREDESLNKSMSIMADARIVWGGEEAVDYIASLPKKTTCKDVVFGPKYSFAVFDREVIESDKCFSYMDKLVMDIVLFQQKACSSPQVLFVEKSSISLKDIIGMLKKSFEKIGKRYNDLLDESTCAKIINERGVYSLEPDKDICCSRGLEYTILINDEIVLEEPLGGRCIFVKEIESIFDIENLITRRIQTIGHAISDKGKLFKFSDRVTSFGVNRVVGVGTMNIYDSPWDGNFMINELVTWCSVNI</sequence>
<dbReference type="CDD" id="cd07080">
    <property type="entry name" value="ALDH_Acyl-CoA-Red_LuxC"/>
    <property type="match status" value="1"/>
</dbReference>
<evidence type="ECO:0000256" key="1">
    <source>
        <dbReference type="ARBA" id="ARBA00022857"/>
    </source>
</evidence>
<protein>
    <submittedName>
        <fullName evidence="2">Acyl-CoA reductase</fullName>
    </submittedName>
</protein>
<dbReference type="GO" id="GO:0003995">
    <property type="term" value="F:acyl-CoA dehydrogenase activity"/>
    <property type="evidence" value="ECO:0007669"/>
    <property type="project" value="InterPro"/>
</dbReference>
<organism evidence="2 3">
    <name type="scientific">Clostridium kluyveri</name>
    <dbReference type="NCBI Taxonomy" id="1534"/>
    <lineage>
        <taxon>Bacteria</taxon>
        <taxon>Bacillati</taxon>
        <taxon>Bacillota</taxon>
        <taxon>Clostridia</taxon>
        <taxon>Eubacteriales</taxon>
        <taxon>Clostridiaceae</taxon>
        <taxon>Clostridium</taxon>
    </lineage>
</organism>
<evidence type="ECO:0000313" key="2">
    <source>
        <dbReference type="EMBL" id="APM40241.1"/>
    </source>
</evidence>
<dbReference type="EMBL" id="CP018335">
    <property type="protein sequence ID" value="APM40241.1"/>
    <property type="molecule type" value="Genomic_DNA"/>
</dbReference>
<dbReference type="GO" id="GO:0008218">
    <property type="term" value="P:bioluminescence"/>
    <property type="evidence" value="ECO:0007669"/>
    <property type="project" value="InterPro"/>
</dbReference>
<dbReference type="InterPro" id="IPR008670">
    <property type="entry name" value="CoA_reduct_LuxC"/>
</dbReference>
<proteinExistence type="predicted"/>
<keyword evidence="1" id="KW-0521">NADP</keyword>
<dbReference type="AlphaFoldDB" id="A0A1L5FB43"/>
<name>A0A1L5FB43_CLOKL</name>
<dbReference type="OrthoDB" id="580775at2"/>
<evidence type="ECO:0000313" key="3">
    <source>
        <dbReference type="Proteomes" id="UP000184604"/>
    </source>
</evidence>
<dbReference type="Proteomes" id="UP000184604">
    <property type="component" value="Chromosome"/>
</dbReference>
<gene>
    <name evidence="2" type="ORF">BS101_16605</name>
</gene>
<reference evidence="2 3" key="1">
    <citation type="submission" date="2016-12" db="EMBL/GenBank/DDBJ databases">
        <title>Complete genome sequence of Clostridium kluyveri JZZ isolated from the pit mud of a Chinese flavor liquor-making factory.</title>
        <authorList>
            <person name="Wang Y."/>
        </authorList>
    </citation>
    <scope>NUCLEOTIDE SEQUENCE [LARGE SCALE GENOMIC DNA]</scope>
    <source>
        <strain evidence="2 3">JZZ</strain>
    </source>
</reference>
<accession>A0A1L5FB43</accession>
<dbReference type="Pfam" id="PF05893">
    <property type="entry name" value="LuxC"/>
    <property type="match status" value="1"/>
</dbReference>
<dbReference type="RefSeq" id="WP_073539840.1">
    <property type="nucleotide sequence ID" value="NZ_CP018335.1"/>
</dbReference>